<dbReference type="STRING" id="1509407.A0A0L1IT94"/>
<dbReference type="InterPro" id="IPR000433">
    <property type="entry name" value="Znf_ZZ"/>
</dbReference>
<dbReference type="CDD" id="cd02249">
    <property type="entry name" value="ZZ"/>
    <property type="match status" value="1"/>
</dbReference>
<dbReference type="OrthoDB" id="661148at2759"/>
<accession>A0A0L1IT94</accession>
<feature type="region of interest" description="Disordered" evidence="4">
    <location>
        <begin position="261"/>
        <end position="293"/>
    </location>
</feature>
<dbReference type="InterPro" id="IPR011042">
    <property type="entry name" value="6-blade_b-propeller_TolB-like"/>
</dbReference>
<dbReference type="SMART" id="SM00291">
    <property type="entry name" value="ZnF_ZZ"/>
    <property type="match status" value="4"/>
</dbReference>
<feature type="region of interest" description="Disordered" evidence="4">
    <location>
        <begin position="136"/>
        <end position="179"/>
    </location>
</feature>
<feature type="region of interest" description="Disordered" evidence="4">
    <location>
        <begin position="518"/>
        <end position="579"/>
    </location>
</feature>
<dbReference type="PANTHER" id="PTHR20930:SF0">
    <property type="entry name" value="PROTEIN ILRUN"/>
    <property type="match status" value="1"/>
</dbReference>
<dbReference type="RefSeq" id="XP_015403528.1">
    <property type="nucleotide sequence ID" value="XM_015554664.1"/>
</dbReference>
<keyword evidence="2" id="KW-0863">Zinc-finger</keyword>
<dbReference type="Pfam" id="PF00569">
    <property type="entry name" value="ZZ"/>
    <property type="match status" value="2"/>
</dbReference>
<dbReference type="CDD" id="cd02340">
    <property type="entry name" value="ZZ_NBR1_like"/>
    <property type="match status" value="2"/>
</dbReference>
<dbReference type="Gene3D" id="2.60.40.10">
    <property type="entry name" value="Immunoglobulins"/>
    <property type="match status" value="1"/>
</dbReference>
<dbReference type="InterPro" id="IPR013783">
    <property type="entry name" value="Ig-like_fold"/>
</dbReference>
<keyword evidence="1" id="KW-0479">Metal-binding</keyword>
<dbReference type="InterPro" id="IPR032350">
    <property type="entry name" value="Nbr1_FW"/>
</dbReference>
<evidence type="ECO:0000256" key="2">
    <source>
        <dbReference type="ARBA" id="ARBA00022771"/>
    </source>
</evidence>
<feature type="domain" description="ZZ-type" evidence="5">
    <location>
        <begin position="440"/>
        <end position="493"/>
    </location>
</feature>
<dbReference type="Gene3D" id="3.30.60.90">
    <property type="match status" value="4"/>
</dbReference>
<feature type="domain" description="ZZ-type" evidence="5">
    <location>
        <begin position="379"/>
        <end position="424"/>
    </location>
</feature>
<evidence type="ECO:0000256" key="1">
    <source>
        <dbReference type="ARBA" id="ARBA00022723"/>
    </source>
</evidence>
<feature type="domain" description="ZZ-type" evidence="5">
    <location>
        <begin position="197"/>
        <end position="242"/>
    </location>
</feature>
<comment type="caution">
    <text evidence="6">The sequence shown here is derived from an EMBL/GenBank/DDBJ whole genome shotgun (WGS) entry which is preliminary data.</text>
</comment>
<evidence type="ECO:0000313" key="6">
    <source>
        <dbReference type="EMBL" id="KNG82605.1"/>
    </source>
</evidence>
<gene>
    <name evidence="6" type="ORF">ANOM_009408</name>
</gene>
<evidence type="ECO:0000256" key="3">
    <source>
        <dbReference type="ARBA" id="ARBA00022833"/>
    </source>
</evidence>
<dbReference type="GeneID" id="26811212"/>
<dbReference type="AlphaFoldDB" id="A0A0L1IT94"/>
<feature type="compositionally biased region" description="Basic and acidic residues" evidence="4">
    <location>
        <begin position="276"/>
        <end position="286"/>
    </location>
</feature>
<feature type="region of interest" description="Disordered" evidence="4">
    <location>
        <begin position="744"/>
        <end position="771"/>
    </location>
</feature>
<feature type="compositionally biased region" description="Basic and acidic residues" evidence="4">
    <location>
        <begin position="146"/>
        <end position="155"/>
    </location>
</feature>
<dbReference type="Proteomes" id="UP000037505">
    <property type="component" value="Unassembled WGS sequence"/>
</dbReference>
<name>A0A0L1IT94_ASPN3</name>
<evidence type="ECO:0000313" key="7">
    <source>
        <dbReference type="Proteomes" id="UP000037505"/>
    </source>
</evidence>
<keyword evidence="7" id="KW-1185">Reference proteome</keyword>
<dbReference type="CDD" id="cd14947">
    <property type="entry name" value="NBR1_like"/>
    <property type="match status" value="1"/>
</dbReference>
<dbReference type="InterPro" id="IPR043145">
    <property type="entry name" value="Znf_ZZ_sf"/>
</dbReference>
<organism evidence="6 7">
    <name type="scientific">Aspergillus nomiae NRRL (strain ATCC 15546 / NRRL 13137 / CBS 260.88 / M93)</name>
    <dbReference type="NCBI Taxonomy" id="1509407"/>
    <lineage>
        <taxon>Eukaryota</taxon>
        <taxon>Fungi</taxon>
        <taxon>Dikarya</taxon>
        <taxon>Ascomycota</taxon>
        <taxon>Pezizomycotina</taxon>
        <taxon>Eurotiomycetes</taxon>
        <taxon>Eurotiomycetidae</taxon>
        <taxon>Eurotiales</taxon>
        <taxon>Aspergillaceae</taxon>
        <taxon>Aspergillus</taxon>
        <taxon>Aspergillus subgen. Circumdati</taxon>
    </lineage>
</organism>
<feature type="domain" description="ZZ-type" evidence="5">
    <location>
        <begin position="307"/>
        <end position="352"/>
    </location>
</feature>
<evidence type="ECO:0000259" key="5">
    <source>
        <dbReference type="SMART" id="SM00291"/>
    </source>
</evidence>
<keyword evidence="3" id="KW-0862">Zinc</keyword>
<feature type="region of interest" description="Disordered" evidence="4">
    <location>
        <begin position="713"/>
        <end position="732"/>
    </location>
</feature>
<protein>
    <recommendedName>
        <fullName evidence="5">ZZ-type domain-containing protein</fullName>
    </recommendedName>
</protein>
<dbReference type="CDD" id="cd02341">
    <property type="entry name" value="ZZ_ZZZ3"/>
    <property type="match status" value="1"/>
</dbReference>
<evidence type="ECO:0000256" key="4">
    <source>
        <dbReference type="SAM" id="MobiDB-lite"/>
    </source>
</evidence>
<dbReference type="Pfam" id="PF16158">
    <property type="entry name" value="N_BRCA1_IG"/>
    <property type="match status" value="1"/>
</dbReference>
<dbReference type="SUPFAM" id="SSF57850">
    <property type="entry name" value="RING/U-box"/>
    <property type="match status" value="4"/>
</dbReference>
<feature type="compositionally biased region" description="Basic and acidic residues" evidence="4">
    <location>
        <begin position="537"/>
        <end position="551"/>
    </location>
</feature>
<proteinExistence type="predicted"/>
<dbReference type="Gene3D" id="2.120.10.30">
    <property type="entry name" value="TolB, C-terminal domain"/>
    <property type="match status" value="1"/>
</dbReference>
<reference evidence="6 7" key="1">
    <citation type="submission" date="2014-06" db="EMBL/GenBank/DDBJ databases">
        <title>The Genome of the Aflatoxigenic Filamentous Fungus Aspergillus nomius.</title>
        <authorList>
            <person name="Moore M.G."/>
            <person name="Shannon B.M."/>
            <person name="Brian M.M."/>
        </authorList>
    </citation>
    <scope>NUCLEOTIDE SEQUENCE [LARGE SCALE GENOMIC DNA]</scope>
    <source>
        <strain evidence="6 7">NRRL 13137</strain>
    </source>
</reference>
<dbReference type="GO" id="GO:0008270">
    <property type="term" value="F:zinc ion binding"/>
    <property type="evidence" value="ECO:0007669"/>
    <property type="project" value="UniProtKB-KW"/>
</dbReference>
<dbReference type="EMBL" id="JNOM01000330">
    <property type="protein sequence ID" value="KNG82605.1"/>
    <property type="molecule type" value="Genomic_DNA"/>
</dbReference>
<sequence length="1242" mass="137377">MSTSASQATSVNPNTLITVKVLYNDNTRRFKIPLKELEARVLPQKLRQLLGIPRDVNVTLERLSDSAGCYIHLDSENSAVYKQLYRAAKAKLKLRIRVTEVDTTTSQSPLPAEDSSEHQDQVRYSYLQTVLSSPLPEGSAKAVSESPHDAVKPTETEPGAMQWSNTGVVAPEPPHQDFSLGQDNLNTPVVSHKSPTGVFCIDCNHCGLSIPNEHYHCSICDDGDYDLCLHCVDSGVTCPNEDHWLIRRIVKDGIVTNSTTETVAPRKLQTDGPEESPEKVEQKSKFVPESVSEDTPKTSPVVVEVPIHSEARICNACLKEFNETKMVTCLQCKDYDLCITCLLKDAHGHHPAHNFSLLHDGPFCLKNLVLSRCKPGRRYQHAAICDGCEKNVVGVRHKCLTCPDWDYCSECFSNAPETHPGHRFAPIYEAISEPSQAHEVHYGIFCDGPLCKNKAVPGYITGVRYKCSVCYDLDFCASCEALPTNTHNRTHPMVMLKTPVRNVTISTLQEDRFGGSTVALGDHAQRSPSTQAINSVEPERCIPDVPVKEESGLSQDSETVKQERPLSKEQPIKTEKSTNNAASGYDALFVRDTVPDSTIMSPNKVFRQTWTLYNPGPLAWPAGSDVRFVGGDSMFNVDTNHPLSLDSISAAMESNKLPEPLEPGQSADFTVTLKAPSRVGTAISYWRLKLPNGMPFGHRLWCEIQVRENVPSIKGPSPSGLEPEGAHGSERAESHMIFPKLEKESPDASTHEGGIVAPVAPSVSNPSEQDVLEDVESLSLGDHETENGFLTDEEYDILDASDQEFMDVKSHDKGKCITAMGSLLNLAILTILVATFYGPVYRQLTVLGVLRKATDEVRLAEQQAFHRIEDTMQCEDLHYYMPSHKIFTACEDSVLPRFKWFPPLGNFEGPVDSTGSIHVIDPRTMKSTRLAFENFAGPLITHGIEVLEDPDSPDAVYIFAVNHLPNMAYYHAGLHSQEIPKARSQVELFHHVLETNTVRHVRSIRHSLIATPNDIIAESPLSFYVTNDHFYREGFKRQIEDLFPAAKWSNIVHIQLDSLESEQAETGVDAKVALTGLQNNNGLGHGQSEGELLISNAIGGIMYRGRTNPETHNISIVDEVHFDSSIDNPSYYADPYRTSSDDASGYVLAGLLRTIDVAKNHADPNGKDGAMVWYTRPKATKEEGGAVEWETRLIFEDDGTNIRSSSTALLVPIEPKPQEKKKAWLFVTGFVSESVIAVEVLL</sequence>
<feature type="compositionally biased region" description="Basic and acidic residues" evidence="4">
    <location>
        <begin position="558"/>
        <end position="576"/>
    </location>
</feature>
<dbReference type="PANTHER" id="PTHR20930">
    <property type="entry name" value="OVARIAN CARCINOMA ANTIGEN CA125-RELATED"/>
    <property type="match status" value="1"/>
</dbReference>
<dbReference type="InterPro" id="IPR041981">
    <property type="entry name" value="ZZZ3_ZZ"/>
</dbReference>